<feature type="non-terminal residue" evidence="1">
    <location>
        <position position="1"/>
    </location>
</feature>
<feature type="non-terminal residue" evidence="1">
    <location>
        <position position="41"/>
    </location>
</feature>
<comment type="caution">
    <text evidence="1">The sequence shown here is derived from an EMBL/GenBank/DDBJ whole genome shotgun (WGS) entry which is preliminary data.</text>
</comment>
<name>A0ACA9RF54_9GLOM</name>
<dbReference type="Proteomes" id="UP000789366">
    <property type="component" value="Unassembled WGS sequence"/>
</dbReference>
<sequence length="41" mass="4631">NLASSEPFVKALSKGFKKSQTDILQNTYSISKHYNNVQESQ</sequence>
<organism evidence="1 2">
    <name type="scientific">Cetraspora pellucida</name>
    <dbReference type="NCBI Taxonomy" id="1433469"/>
    <lineage>
        <taxon>Eukaryota</taxon>
        <taxon>Fungi</taxon>
        <taxon>Fungi incertae sedis</taxon>
        <taxon>Mucoromycota</taxon>
        <taxon>Glomeromycotina</taxon>
        <taxon>Glomeromycetes</taxon>
        <taxon>Diversisporales</taxon>
        <taxon>Gigasporaceae</taxon>
        <taxon>Cetraspora</taxon>
    </lineage>
</organism>
<dbReference type="EMBL" id="CAJVPW010067957">
    <property type="protein sequence ID" value="CAG8789837.1"/>
    <property type="molecule type" value="Genomic_DNA"/>
</dbReference>
<gene>
    <name evidence="1" type="ORF">SPELUC_LOCUS17131</name>
</gene>
<evidence type="ECO:0000313" key="1">
    <source>
        <dbReference type="EMBL" id="CAG8789837.1"/>
    </source>
</evidence>
<accession>A0ACA9RF54</accession>
<evidence type="ECO:0000313" key="2">
    <source>
        <dbReference type="Proteomes" id="UP000789366"/>
    </source>
</evidence>
<protein>
    <submittedName>
        <fullName evidence="1">11469_t:CDS:1</fullName>
    </submittedName>
</protein>
<keyword evidence="2" id="KW-1185">Reference proteome</keyword>
<proteinExistence type="predicted"/>
<reference evidence="1" key="1">
    <citation type="submission" date="2021-06" db="EMBL/GenBank/DDBJ databases">
        <authorList>
            <person name="Kallberg Y."/>
            <person name="Tangrot J."/>
            <person name="Rosling A."/>
        </authorList>
    </citation>
    <scope>NUCLEOTIDE SEQUENCE</scope>
    <source>
        <strain evidence="1">28 12/20/2015</strain>
    </source>
</reference>